<dbReference type="GO" id="GO:0008021">
    <property type="term" value="C:synaptic vesicle"/>
    <property type="evidence" value="ECO:0007669"/>
    <property type="project" value="UniProtKB-SubCell"/>
</dbReference>
<evidence type="ECO:0000313" key="10">
    <source>
        <dbReference type="Proteomes" id="UP000291020"/>
    </source>
</evidence>
<evidence type="ECO:0000256" key="4">
    <source>
        <dbReference type="ARBA" id="ARBA00022692"/>
    </source>
</evidence>
<dbReference type="Ensembl" id="ENSGAGT00000009588.1">
    <property type="protein sequence ID" value="ENSGAGP00000008329.1"/>
    <property type="gene ID" value="ENSGAGG00000006617.1"/>
</dbReference>
<accession>A0A452H1C9</accession>
<keyword evidence="6 7" id="KW-0472">Membrane</keyword>
<evidence type="ECO:0000256" key="5">
    <source>
        <dbReference type="ARBA" id="ARBA00022989"/>
    </source>
</evidence>
<reference evidence="9" key="3">
    <citation type="submission" date="2025-09" db="UniProtKB">
        <authorList>
            <consortium name="Ensembl"/>
        </authorList>
    </citation>
    <scope>IDENTIFICATION</scope>
</reference>
<dbReference type="PANTHER" id="PTHR19317:SF0">
    <property type="entry name" value="PRENYLATED RAB ACCEPTOR PROTEIN 1"/>
    <property type="match status" value="1"/>
</dbReference>
<reference evidence="9" key="2">
    <citation type="submission" date="2025-08" db="UniProtKB">
        <authorList>
            <consortium name="Ensembl"/>
        </authorList>
    </citation>
    <scope>IDENTIFICATION</scope>
</reference>
<dbReference type="GO" id="GO:0005794">
    <property type="term" value="C:Golgi apparatus"/>
    <property type="evidence" value="ECO:0007669"/>
    <property type="project" value="TreeGrafter"/>
</dbReference>
<comment type="subcellular location">
    <subcellularLocation>
        <location evidence="2">Cytoplasmic vesicle</location>
        <location evidence="2">Secretory vesicle</location>
        <location evidence="2">Synaptic vesicle</location>
    </subcellularLocation>
    <subcellularLocation>
        <location evidence="1 7">Membrane</location>
        <topology evidence="1 7">Multi-pass membrane protein</topology>
    </subcellularLocation>
</comment>
<evidence type="ECO:0000313" key="9">
    <source>
        <dbReference type="Ensembl" id="ENSGAGP00000008329.1"/>
    </source>
</evidence>
<evidence type="ECO:0000256" key="8">
    <source>
        <dbReference type="SAM" id="MobiDB-lite"/>
    </source>
</evidence>
<evidence type="ECO:0000256" key="1">
    <source>
        <dbReference type="ARBA" id="ARBA00004141"/>
    </source>
</evidence>
<evidence type="ECO:0000256" key="6">
    <source>
        <dbReference type="ARBA" id="ARBA00023136"/>
    </source>
</evidence>
<evidence type="ECO:0000256" key="2">
    <source>
        <dbReference type="ARBA" id="ARBA00004234"/>
    </source>
</evidence>
<dbReference type="Proteomes" id="UP000291020">
    <property type="component" value="Unassembled WGS sequence"/>
</dbReference>
<protein>
    <recommendedName>
        <fullName evidence="7">PRA1 family protein</fullName>
    </recommendedName>
</protein>
<dbReference type="GO" id="GO:0016020">
    <property type="term" value="C:membrane"/>
    <property type="evidence" value="ECO:0007669"/>
    <property type="project" value="UniProtKB-SubCell"/>
</dbReference>
<dbReference type="Pfam" id="PF03208">
    <property type="entry name" value="PRA1"/>
    <property type="match status" value="1"/>
</dbReference>
<proteinExistence type="inferred from homology"/>
<keyword evidence="5 7" id="KW-1133">Transmembrane helix</keyword>
<dbReference type="PANTHER" id="PTHR19317">
    <property type="entry name" value="PRENYLATED RAB ACCEPTOR 1-RELATED"/>
    <property type="match status" value="1"/>
</dbReference>
<reference evidence="10" key="1">
    <citation type="journal article" date="2017" name="PLoS ONE">
        <title>The Agassiz's desert tortoise genome provides a resource for the conservation of a threatened species.</title>
        <authorList>
            <person name="Tollis M."/>
            <person name="DeNardo D.F."/>
            <person name="Cornelius J.A."/>
            <person name="Dolby G.A."/>
            <person name="Edwards T."/>
            <person name="Henen B.T."/>
            <person name="Karl A.E."/>
            <person name="Murphy R.W."/>
            <person name="Kusumi K."/>
        </authorList>
    </citation>
    <scope>NUCLEOTIDE SEQUENCE [LARGE SCALE GENOMIC DNA]</scope>
</reference>
<dbReference type="STRING" id="38772.ENSGAGP00000008329"/>
<feature type="compositionally biased region" description="Basic and acidic residues" evidence="8">
    <location>
        <begin position="20"/>
        <end position="32"/>
    </location>
</feature>
<keyword evidence="4 7" id="KW-0812">Transmembrane</keyword>
<feature type="transmembrane region" description="Helical" evidence="7">
    <location>
        <begin position="202"/>
        <end position="226"/>
    </location>
</feature>
<dbReference type="AlphaFoldDB" id="A0A452H1C9"/>
<dbReference type="InterPro" id="IPR004895">
    <property type="entry name" value="Prenylated_rab_accept_PRA1"/>
</dbReference>
<feature type="transmembrane region" description="Helical" evidence="7">
    <location>
        <begin position="155"/>
        <end position="181"/>
    </location>
</feature>
<evidence type="ECO:0000256" key="7">
    <source>
        <dbReference type="RuleBase" id="RU363107"/>
    </source>
</evidence>
<evidence type="ECO:0000256" key="3">
    <source>
        <dbReference type="ARBA" id="ARBA00006483"/>
    </source>
</evidence>
<sequence length="257" mass="27813">APWPGKAARTFPSPRPPSRRLRDPSARSRELRGGAGALWGKERGGGTVGGAVGWGHSRGHCGAGINLGGQWVCRGGAAAQRCPISRPPRISIPALLPQGPAKKWLEERRAALRPWGSFADQRRFGKPRNFGELCQRLARNVEYFQSNYVCVFLGLILYCLITSPLLLVALAVFFGACYLIYLRTQQSRLVLFGRELGTAHQYGLAGGVSFPFFWLAGAGSAVFWVLGEQPLTRSVTQAPVSCCLGGLVHGPLGRRTC</sequence>
<name>A0A452H1C9_9SAUR</name>
<keyword evidence="10" id="KW-1185">Reference proteome</keyword>
<organism evidence="9 10">
    <name type="scientific">Gopherus agassizii</name>
    <name type="common">Agassiz's desert tortoise</name>
    <dbReference type="NCBI Taxonomy" id="38772"/>
    <lineage>
        <taxon>Eukaryota</taxon>
        <taxon>Metazoa</taxon>
        <taxon>Chordata</taxon>
        <taxon>Craniata</taxon>
        <taxon>Vertebrata</taxon>
        <taxon>Euteleostomi</taxon>
        <taxon>Archelosauria</taxon>
        <taxon>Testudinata</taxon>
        <taxon>Testudines</taxon>
        <taxon>Cryptodira</taxon>
        <taxon>Durocryptodira</taxon>
        <taxon>Testudinoidea</taxon>
        <taxon>Testudinidae</taxon>
        <taxon>Gopherus</taxon>
    </lineage>
</organism>
<comment type="similarity">
    <text evidence="3 7">Belongs to the PRA1 family.</text>
</comment>
<feature type="region of interest" description="Disordered" evidence="8">
    <location>
        <begin position="1"/>
        <end position="42"/>
    </location>
</feature>